<evidence type="ECO:0000313" key="2">
    <source>
        <dbReference type="Proteomes" id="UP000886523"/>
    </source>
</evidence>
<comment type="caution">
    <text evidence="1">The sequence shown here is derived from an EMBL/GenBank/DDBJ whole genome shotgun (WGS) entry which is preliminary data.</text>
</comment>
<organism evidence="1 2">
    <name type="scientific">Hydnum rufescens UP504</name>
    <dbReference type="NCBI Taxonomy" id="1448309"/>
    <lineage>
        <taxon>Eukaryota</taxon>
        <taxon>Fungi</taxon>
        <taxon>Dikarya</taxon>
        <taxon>Basidiomycota</taxon>
        <taxon>Agaricomycotina</taxon>
        <taxon>Agaricomycetes</taxon>
        <taxon>Cantharellales</taxon>
        <taxon>Hydnaceae</taxon>
        <taxon>Hydnum</taxon>
    </lineage>
</organism>
<gene>
    <name evidence="1" type="ORF">BS47DRAFT_1408911</name>
</gene>
<evidence type="ECO:0000313" key="1">
    <source>
        <dbReference type="EMBL" id="KAF9519262.1"/>
    </source>
</evidence>
<sequence length="162" mass="17642">MNLGIHYVGGMQSGYEGAPQMMDGELRKLKDRSRPSQLESRGQEVKELWFLLDQPCNHQKVLVPLIQMTKGIVYNHKKKIGGCHIIGSAGCSRVDVMRGGHGTGGEGPFDQLTETGIKKIAGRKKTGLGHELVKRAMCKSVGKLADSHPVEGYLGLASCRDD</sequence>
<accession>A0A9P6DZ95</accession>
<dbReference type="EMBL" id="MU128919">
    <property type="protein sequence ID" value="KAF9519262.1"/>
    <property type="molecule type" value="Genomic_DNA"/>
</dbReference>
<protein>
    <submittedName>
        <fullName evidence="1">Uncharacterized protein</fullName>
    </submittedName>
</protein>
<keyword evidence="2" id="KW-1185">Reference proteome</keyword>
<dbReference type="AlphaFoldDB" id="A0A9P6DZ95"/>
<dbReference type="Proteomes" id="UP000886523">
    <property type="component" value="Unassembled WGS sequence"/>
</dbReference>
<name>A0A9P6DZ95_9AGAM</name>
<proteinExistence type="predicted"/>
<reference evidence="1" key="1">
    <citation type="journal article" date="2020" name="Nat. Commun.">
        <title>Large-scale genome sequencing of mycorrhizal fungi provides insights into the early evolution of symbiotic traits.</title>
        <authorList>
            <person name="Miyauchi S."/>
            <person name="Kiss E."/>
            <person name="Kuo A."/>
            <person name="Drula E."/>
            <person name="Kohler A."/>
            <person name="Sanchez-Garcia M."/>
            <person name="Morin E."/>
            <person name="Andreopoulos B."/>
            <person name="Barry K.W."/>
            <person name="Bonito G."/>
            <person name="Buee M."/>
            <person name="Carver A."/>
            <person name="Chen C."/>
            <person name="Cichocki N."/>
            <person name="Clum A."/>
            <person name="Culley D."/>
            <person name="Crous P.W."/>
            <person name="Fauchery L."/>
            <person name="Girlanda M."/>
            <person name="Hayes R.D."/>
            <person name="Keri Z."/>
            <person name="LaButti K."/>
            <person name="Lipzen A."/>
            <person name="Lombard V."/>
            <person name="Magnuson J."/>
            <person name="Maillard F."/>
            <person name="Murat C."/>
            <person name="Nolan M."/>
            <person name="Ohm R.A."/>
            <person name="Pangilinan J."/>
            <person name="Pereira M.F."/>
            <person name="Perotto S."/>
            <person name="Peter M."/>
            <person name="Pfister S."/>
            <person name="Riley R."/>
            <person name="Sitrit Y."/>
            <person name="Stielow J.B."/>
            <person name="Szollosi G."/>
            <person name="Zifcakova L."/>
            <person name="Stursova M."/>
            <person name="Spatafora J.W."/>
            <person name="Tedersoo L."/>
            <person name="Vaario L.M."/>
            <person name="Yamada A."/>
            <person name="Yan M."/>
            <person name="Wang P."/>
            <person name="Xu J."/>
            <person name="Bruns T."/>
            <person name="Baldrian P."/>
            <person name="Vilgalys R."/>
            <person name="Dunand C."/>
            <person name="Henrissat B."/>
            <person name="Grigoriev I.V."/>
            <person name="Hibbett D."/>
            <person name="Nagy L.G."/>
            <person name="Martin F.M."/>
        </authorList>
    </citation>
    <scope>NUCLEOTIDE SEQUENCE</scope>
    <source>
        <strain evidence="1">UP504</strain>
    </source>
</reference>